<dbReference type="InterPro" id="IPR050109">
    <property type="entry name" value="HTH-type_TetR-like_transc_reg"/>
</dbReference>
<dbReference type="EMBL" id="CP076448">
    <property type="protein sequence ID" value="QXM26104.1"/>
    <property type="molecule type" value="Genomic_DNA"/>
</dbReference>
<name>A0A975U5T3_9PROT</name>
<evidence type="ECO:0000313" key="5">
    <source>
        <dbReference type="EMBL" id="QXM26104.1"/>
    </source>
</evidence>
<sequence>MTARKPAEDRREEILEAACAAILQNGLESWTTRDVTSRLGLSVGILFHYFPSARALRAAAFARIAERDLASAFAMEEGLSAAETLRRFLADVLTDATDDTWRTWFDAWTVARDDPEIAEACRELMLAWQSRVEALIRRGVAEGSMTARDPAGAARRLLALIDGLAGHMLPPFCRVAPAEATADLFALARAEGLLGQPELEPERAGGGANPGEAEPC</sequence>
<evidence type="ECO:0000259" key="4">
    <source>
        <dbReference type="PROSITE" id="PS50977"/>
    </source>
</evidence>
<feature type="DNA-binding region" description="H-T-H motif" evidence="2">
    <location>
        <begin position="31"/>
        <end position="50"/>
    </location>
</feature>
<dbReference type="KEGG" id="elio:KO353_07955"/>
<dbReference type="PANTHER" id="PTHR30055:SF200">
    <property type="entry name" value="HTH-TYPE TRANSCRIPTIONAL REPRESSOR BDCR"/>
    <property type="match status" value="1"/>
</dbReference>
<dbReference type="InterPro" id="IPR001647">
    <property type="entry name" value="HTH_TetR"/>
</dbReference>
<protein>
    <submittedName>
        <fullName evidence="5">TetR family transcriptional regulator</fullName>
    </submittedName>
</protein>
<dbReference type="InterPro" id="IPR039538">
    <property type="entry name" value="BetI_C"/>
</dbReference>
<dbReference type="GO" id="GO:0000976">
    <property type="term" value="F:transcription cis-regulatory region binding"/>
    <property type="evidence" value="ECO:0007669"/>
    <property type="project" value="TreeGrafter"/>
</dbReference>
<gene>
    <name evidence="5" type="ORF">KO353_07955</name>
</gene>
<evidence type="ECO:0000313" key="6">
    <source>
        <dbReference type="Proteomes" id="UP000694001"/>
    </source>
</evidence>
<evidence type="ECO:0000256" key="1">
    <source>
        <dbReference type="ARBA" id="ARBA00023125"/>
    </source>
</evidence>
<keyword evidence="1 2" id="KW-0238">DNA-binding</keyword>
<reference evidence="5" key="1">
    <citation type="submission" date="2021-06" db="EMBL/GenBank/DDBJ databases">
        <title>Elioraea tepida, sp. nov., a moderately thermophilic aerobic anoxygenic phototrophic bacterium isolated from an alkaline siliceous hot spring mat community in Yellowstone National Park, WY, USA.</title>
        <authorList>
            <person name="Saini M.K."/>
            <person name="Yoshida S."/>
            <person name="Sebastian A."/>
            <person name="Hirose S."/>
            <person name="Hara E."/>
            <person name="Tamaki H."/>
            <person name="Soulier N.T."/>
            <person name="Albert I."/>
            <person name="Hanada S."/>
            <person name="Bryant D.A."/>
            <person name="Tank M."/>
        </authorList>
    </citation>
    <scope>NUCLEOTIDE SEQUENCE</scope>
    <source>
        <strain evidence="5">MS-P2</strain>
    </source>
</reference>
<dbReference type="RefSeq" id="WP_218287155.1">
    <property type="nucleotide sequence ID" value="NZ_CP076448.1"/>
</dbReference>
<dbReference type="PANTHER" id="PTHR30055">
    <property type="entry name" value="HTH-TYPE TRANSCRIPTIONAL REGULATOR RUTR"/>
    <property type="match status" value="1"/>
</dbReference>
<feature type="region of interest" description="Disordered" evidence="3">
    <location>
        <begin position="196"/>
        <end position="216"/>
    </location>
</feature>
<dbReference type="PROSITE" id="PS50977">
    <property type="entry name" value="HTH_TETR_2"/>
    <property type="match status" value="1"/>
</dbReference>
<dbReference type="Pfam" id="PF00440">
    <property type="entry name" value="TetR_N"/>
    <property type="match status" value="1"/>
</dbReference>
<dbReference type="GO" id="GO:0003700">
    <property type="term" value="F:DNA-binding transcription factor activity"/>
    <property type="evidence" value="ECO:0007669"/>
    <property type="project" value="TreeGrafter"/>
</dbReference>
<feature type="domain" description="HTH tetR-type" evidence="4">
    <location>
        <begin position="8"/>
        <end position="68"/>
    </location>
</feature>
<dbReference type="Proteomes" id="UP000694001">
    <property type="component" value="Chromosome"/>
</dbReference>
<proteinExistence type="predicted"/>
<evidence type="ECO:0000256" key="2">
    <source>
        <dbReference type="PROSITE-ProRule" id="PRU00335"/>
    </source>
</evidence>
<accession>A0A975U5T3</accession>
<keyword evidence="6" id="KW-1185">Reference proteome</keyword>
<dbReference type="Pfam" id="PF13977">
    <property type="entry name" value="TetR_C_6"/>
    <property type="match status" value="1"/>
</dbReference>
<dbReference type="AlphaFoldDB" id="A0A975U5T3"/>
<evidence type="ECO:0000256" key="3">
    <source>
        <dbReference type="SAM" id="MobiDB-lite"/>
    </source>
</evidence>
<organism evidence="5 6">
    <name type="scientific">Elioraea tepida</name>
    <dbReference type="NCBI Taxonomy" id="2843330"/>
    <lineage>
        <taxon>Bacteria</taxon>
        <taxon>Pseudomonadati</taxon>
        <taxon>Pseudomonadota</taxon>
        <taxon>Alphaproteobacteria</taxon>
        <taxon>Acetobacterales</taxon>
        <taxon>Elioraeaceae</taxon>
        <taxon>Elioraea</taxon>
    </lineage>
</organism>